<sequence>MGQVIFGVVPIRLFEAGIDLGVDGIQLVAGGIAVQGEIEQTLGQQLIVAFFDRNVRNDAHLNVWIHTCGM</sequence>
<gene>
    <name evidence="1" type="ORF">IU514_11560</name>
</gene>
<dbReference type="EMBL" id="JADLZT010000006">
    <property type="protein sequence ID" value="MBF6024666.1"/>
    <property type="molecule type" value="Genomic_DNA"/>
</dbReference>
<accession>A0ABS0BAE9</accession>
<protein>
    <submittedName>
        <fullName evidence="1">Uncharacterized protein</fullName>
    </submittedName>
</protein>
<evidence type="ECO:0000313" key="2">
    <source>
        <dbReference type="Proteomes" id="UP001429984"/>
    </source>
</evidence>
<name>A0ABS0BAE9_9GAMM</name>
<keyword evidence="2" id="KW-1185">Reference proteome</keyword>
<reference evidence="1 2" key="1">
    <citation type="submission" date="2020-11" db="EMBL/GenBank/DDBJ databases">
        <title>Draft Genome Sequence and Secondary Metabolite Biosynthetic Potential of the Lysobacter niastensis Type strain DSM 18481.</title>
        <authorList>
            <person name="Turrini P."/>
            <person name="Artuso I."/>
            <person name="Tescari M."/>
            <person name="Lugli G.A."/>
            <person name="Frangipani E."/>
            <person name="Ventura M."/>
            <person name="Visca P."/>
        </authorList>
    </citation>
    <scope>NUCLEOTIDE SEQUENCE [LARGE SCALE GENOMIC DNA]</scope>
    <source>
        <strain evidence="1 2">DSM 18481</strain>
    </source>
</reference>
<dbReference type="RefSeq" id="WP_194931273.1">
    <property type="nucleotide sequence ID" value="NZ_JADLZT010000006.1"/>
</dbReference>
<proteinExistence type="predicted"/>
<organism evidence="1 2">
    <name type="scientific">Lysobacter niastensis</name>
    <dbReference type="NCBI Taxonomy" id="380629"/>
    <lineage>
        <taxon>Bacteria</taxon>
        <taxon>Pseudomonadati</taxon>
        <taxon>Pseudomonadota</taxon>
        <taxon>Gammaproteobacteria</taxon>
        <taxon>Lysobacterales</taxon>
        <taxon>Lysobacteraceae</taxon>
        <taxon>Lysobacter</taxon>
    </lineage>
</organism>
<evidence type="ECO:0000313" key="1">
    <source>
        <dbReference type="EMBL" id="MBF6024666.1"/>
    </source>
</evidence>
<comment type="caution">
    <text evidence="1">The sequence shown here is derived from an EMBL/GenBank/DDBJ whole genome shotgun (WGS) entry which is preliminary data.</text>
</comment>
<dbReference type="Proteomes" id="UP001429984">
    <property type="component" value="Unassembled WGS sequence"/>
</dbReference>